<gene>
    <name evidence="2" type="ORF">COLO4_26688</name>
</gene>
<dbReference type="AlphaFoldDB" id="A0A1R3HUV8"/>
<protein>
    <recommendedName>
        <fullName evidence="4">Retrotransposon gag protein</fullName>
    </recommendedName>
</protein>
<dbReference type="PANTHER" id="PTHR33437:SF2">
    <property type="entry name" value="OS06G0361200 PROTEIN"/>
    <property type="match status" value="1"/>
</dbReference>
<dbReference type="EMBL" id="AWUE01019356">
    <property type="protein sequence ID" value="OMO74166.1"/>
    <property type="molecule type" value="Genomic_DNA"/>
</dbReference>
<feature type="compositionally biased region" description="Polar residues" evidence="1">
    <location>
        <begin position="36"/>
        <end position="48"/>
    </location>
</feature>
<evidence type="ECO:0000256" key="1">
    <source>
        <dbReference type="SAM" id="MobiDB-lite"/>
    </source>
</evidence>
<accession>A0A1R3HUV8</accession>
<evidence type="ECO:0000313" key="2">
    <source>
        <dbReference type="EMBL" id="OMO74166.1"/>
    </source>
</evidence>
<sequence length="315" mass="35253">MLSHNSLFDASSTIFKEVSEEQFSKLQPMKQEDDCSSNGSTPSSPRQNWCSKNGYGIMTVMTIGTTSLEEQVALLAKSVESLTASLKEKDDQIAFLMINLSEKKNSTVEEQDPIHGEGGENSLKKIIKASDQQKVSELINPSQQKVNVASMLDELLKSKVIELREMKRPEESGKVDDPNYCKYHRLVSHLVEKCFVLKDKIMELHSEGLIEFEEAVASSNLASITRVIPEYEVLTMAIKFGSFEPIILPVASTKLATSQQTGGSYFSETNEDEDNEGWTLVTRHRAKKNHPKCVKVLETQKKAHQLISKPEQTLV</sequence>
<dbReference type="Proteomes" id="UP000187203">
    <property type="component" value="Unassembled WGS sequence"/>
</dbReference>
<comment type="caution">
    <text evidence="2">The sequence shown here is derived from an EMBL/GenBank/DDBJ whole genome shotgun (WGS) entry which is preliminary data.</text>
</comment>
<dbReference type="OrthoDB" id="1741488at2759"/>
<dbReference type="PANTHER" id="PTHR33437">
    <property type="entry name" value="OS06G0361200 PROTEIN"/>
    <property type="match status" value="1"/>
</dbReference>
<evidence type="ECO:0008006" key="4">
    <source>
        <dbReference type="Google" id="ProtNLM"/>
    </source>
</evidence>
<reference evidence="3" key="1">
    <citation type="submission" date="2013-09" db="EMBL/GenBank/DDBJ databases">
        <title>Corchorus olitorius genome sequencing.</title>
        <authorList>
            <person name="Alam M."/>
            <person name="Haque M.S."/>
            <person name="Islam M.S."/>
            <person name="Emdad E.M."/>
            <person name="Islam M.M."/>
            <person name="Ahmed B."/>
            <person name="Halim A."/>
            <person name="Hossen Q.M.M."/>
            <person name="Hossain M.Z."/>
            <person name="Ahmed R."/>
            <person name="Khan M.M."/>
            <person name="Islam R."/>
            <person name="Rashid M.M."/>
            <person name="Khan S.A."/>
            <person name="Rahman M.S."/>
            <person name="Alam M."/>
            <person name="Yahiya A.S."/>
            <person name="Khan M.S."/>
            <person name="Azam M.S."/>
            <person name="Haque T."/>
            <person name="Lashkar M.Z.H."/>
            <person name="Akhand A.I."/>
            <person name="Morshed G."/>
            <person name="Roy S."/>
            <person name="Uddin K.S."/>
            <person name="Rabeya T."/>
            <person name="Hossain A.S."/>
            <person name="Chowdhury A."/>
            <person name="Snigdha A.R."/>
            <person name="Mortoza M.S."/>
            <person name="Matin S.A."/>
            <person name="Hoque S.M.E."/>
            <person name="Islam M.K."/>
            <person name="Roy D.K."/>
            <person name="Haider R."/>
            <person name="Moosa M.M."/>
            <person name="Elias S.M."/>
            <person name="Hasan A.M."/>
            <person name="Jahan S."/>
            <person name="Shafiuddin M."/>
            <person name="Mahmood N."/>
            <person name="Shommy N.S."/>
        </authorList>
    </citation>
    <scope>NUCLEOTIDE SEQUENCE [LARGE SCALE GENOMIC DNA]</scope>
    <source>
        <strain evidence="3">cv. O-4</strain>
    </source>
</reference>
<proteinExistence type="predicted"/>
<name>A0A1R3HUV8_9ROSI</name>
<feature type="region of interest" description="Disordered" evidence="1">
    <location>
        <begin position="22"/>
        <end position="48"/>
    </location>
</feature>
<evidence type="ECO:0000313" key="3">
    <source>
        <dbReference type="Proteomes" id="UP000187203"/>
    </source>
</evidence>
<keyword evidence="3" id="KW-1185">Reference proteome</keyword>
<organism evidence="2 3">
    <name type="scientific">Corchorus olitorius</name>
    <dbReference type="NCBI Taxonomy" id="93759"/>
    <lineage>
        <taxon>Eukaryota</taxon>
        <taxon>Viridiplantae</taxon>
        <taxon>Streptophyta</taxon>
        <taxon>Embryophyta</taxon>
        <taxon>Tracheophyta</taxon>
        <taxon>Spermatophyta</taxon>
        <taxon>Magnoliopsida</taxon>
        <taxon>eudicotyledons</taxon>
        <taxon>Gunneridae</taxon>
        <taxon>Pentapetalae</taxon>
        <taxon>rosids</taxon>
        <taxon>malvids</taxon>
        <taxon>Malvales</taxon>
        <taxon>Malvaceae</taxon>
        <taxon>Grewioideae</taxon>
        <taxon>Apeibeae</taxon>
        <taxon>Corchorus</taxon>
    </lineage>
</organism>